<organism evidence="9 10">
    <name type="scientific">Deinococcus cellulosilyticus (strain DSM 18568 / NBRC 106333 / KACC 11606 / 5516J-15)</name>
    <dbReference type="NCBI Taxonomy" id="1223518"/>
    <lineage>
        <taxon>Bacteria</taxon>
        <taxon>Thermotogati</taxon>
        <taxon>Deinococcota</taxon>
        <taxon>Deinococci</taxon>
        <taxon>Deinococcales</taxon>
        <taxon>Deinococcaceae</taxon>
        <taxon>Deinococcus</taxon>
    </lineage>
</organism>
<dbReference type="Proteomes" id="UP000321306">
    <property type="component" value="Unassembled WGS sequence"/>
</dbReference>
<name>A0A511N0F7_DEIC1</name>
<evidence type="ECO:0000256" key="2">
    <source>
        <dbReference type="ARBA" id="ARBA00022630"/>
    </source>
</evidence>
<dbReference type="InterPro" id="IPR016167">
    <property type="entry name" value="FAD-bd_PCMH_sub1"/>
</dbReference>
<comment type="caution">
    <text evidence="9">The sequence shown here is derived from an EMBL/GenBank/DDBJ whole genome shotgun (WGS) entry which is preliminary data.</text>
</comment>
<dbReference type="RefSeq" id="WP_146884193.1">
    <property type="nucleotide sequence ID" value="NZ_BJXB01000007.1"/>
</dbReference>
<dbReference type="AlphaFoldDB" id="A0A511N0F7"/>
<feature type="active site" description="Proton donor/acceptor" evidence="4">
    <location>
        <position position="448"/>
    </location>
</feature>
<dbReference type="OrthoDB" id="9767256at2"/>
<dbReference type="InterPro" id="IPR016169">
    <property type="entry name" value="FAD-bd_PCMH_sub2"/>
</dbReference>
<dbReference type="Gene3D" id="3.30.465.10">
    <property type="match status" value="1"/>
</dbReference>
<feature type="binding site" evidence="6">
    <location>
        <begin position="197"/>
        <end position="200"/>
    </location>
    <ligand>
        <name>FAD</name>
        <dbReference type="ChEBI" id="CHEBI:57692"/>
    </ligand>
</feature>
<dbReference type="EMBL" id="BJXB01000007">
    <property type="protein sequence ID" value="GEM46380.1"/>
    <property type="molecule type" value="Genomic_DNA"/>
</dbReference>
<dbReference type="SUPFAM" id="SSF55103">
    <property type="entry name" value="FAD-linked oxidases, C-terminal domain"/>
    <property type="match status" value="1"/>
</dbReference>
<dbReference type="PROSITE" id="PS51387">
    <property type="entry name" value="FAD_PCMH"/>
    <property type="match status" value="1"/>
</dbReference>
<dbReference type="InterPro" id="IPR025650">
    <property type="entry name" value="Alkyl-DHAP_Synthase"/>
</dbReference>
<sequence>MKRWNGWGNIQTENPPSAHTLEFLQQVLGPGTSQQSLSFEEACAKVPDSRLTESPLWDTRRETRVRYARGQSLPDLIATRTGLELHFPDGVAFPQSTEEVETLVQEALQNGWTLIPYGGGTSVAGHINPPMQEKPVLTVSLERMNRLLSVDTESHLARFQAGVRGVDLEAQLRAHGFTLGHFPQSFEYSTLGGWIVTRSSGQQSLRYGRIEQLFAGGLAVTPQGRWELPPLPASAAGMDLRQLLLGSEGRLGILTEATVRITPLPEQEVFHAAFLPDWQQAMQCVRELVQKRIPLSMLRLSTPRETEANLIMAGKPRAVQALKKLLSVKGIGDFRCMLLYGMTGTKPEVRHLKGQVQRVLQKHGGMDTGTLLGKGWQHNRFRAPYLRNHLWEHGHAIDTLETCTTWERLEDTRLGIEEALQNALRDENEKVFAFTHLSHLYPSGSSLYTTYAFRIDPDPEVTLQRWKKLKSAASRAIVQHGATISHQHGVGRDHAPYLPPEKGNIGMKLMHTVVDHLDPQRIFPEGVLLPEEV</sequence>
<dbReference type="GO" id="GO:0071949">
    <property type="term" value="F:FAD binding"/>
    <property type="evidence" value="ECO:0007669"/>
    <property type="project" value="InterPro"/>
</dbReference>
<feature type="domain" description="FAD-binding PCMH-type" evidence="8">
    <location>
        <begin position="84"/>
        <end position="264"/>
    </location>
</feature>
<dbReference type="InterPro" id="IPR016164">
    <property type="entry name" value="FAD-linked_Oxase-like_C"/>
</dbReference>
<dbReference type="GO" id="GO:0008610">
    <property type="term" value="P:lipid biosynthetic process"/>
    <property type="evidence" value="ECO:0007669"/>
    <property type="project" value="InterPro"/>
</dbReference>
<feature type="site" description="Important for enzyme activity" evidence="7">
    <location>
        <position position="299"/>
    </location>
</feature>
<dbReference type="Pfam" id="PF01565">
    <property type="entry name" value="FAD_binding_4"/>
    <property type="match status" value="1"/>
</dbReference>
<accession>A0A511N0F7</accession>
<keyword evidence="3 6" id="KW-0274">FAD</keyword>
<dbReference type="Gene3D" id="3.30.70.3450">
    <property type="match status" value="1"/>
</dbReference>
<keyword evidence="10" id="KW-1185">Reference proteome</keyword>
<evidence type="ECO:0000256" key="6">
    <source>
        <dbReference type="PIRSR" id="PIRSR625650-3"/>
    </source>
</evidence>
<comment type="similarity">
    <text evidence="1">Belongs to the FAD-binding oxidoreductase/transferase type 4 family.</text>
</comment>
<evidence type="ECO:0000256" key="3">
    <source>
        <dbReference type="ARBA" id="ARBA00022827"/>
    </source>
</evidence>
<evidence type="ECO:0000313" key="10">
    <source>
        <dbReference type="Proteomes" id="UP000321306"/>
    </source>
</evidence>
<gene>
    <name evidence="9" type="ORF">DC3_20150</name>
</gene>
<dbReference type="InterPro" id="IPR036318">
    <property type="entry name" value="FAD-bd_PCMH-like_sf"/>
</dbReference>
<evidence type="ECO:0000256" key="5">
    <source>
        <dbReference type="PIRSR" id="PIRSR625650-2"/>
    </source>
</evidence>
<dbReference type="InterPro" id="IPR016166">
    <property type="entry name" value="FAD-bd_PCMH"/>
</dbReference>
<dbReference type="Gene3D" id="3.30.43.10">
    <property type="entry name" value="Uridine Diphospho-n-acetylenolpyruvylglucosamine Reductase, domain 2"/>
    <property type="match status" value="1"/>
</dbReference>
<dbReference type="Gene3D" id="3.30.300.330">
    <property type="match status" value="1"/>
</dbReference>
<feature type="binding site" evidence="6">
    <location>
        <begin position="116"/>
        <end position="122"/>
    </location>
    <ligand>
        <name>FAD</name>
        <dbReference type="ChEBI" id="CHEBI:57692"/>
    </ligand>
</feature>
<proteinExistence type="inferred from homology"/>
<evidence type="ECO:0000256" key="1">
    <source>
        <dbReference type="ARBA" id="ARBA00008000"/>
    </source>
</evidence>
<evidence type="ECO:0000259" key="8">
    <source>
        <dbReference type="PROSITE" id="PS51387"/>
    </source>
</evidence>
<dbReference type="Pfam" id="PF02913">
    <property type="entry name" value="FAD-oxidase_C"/>
    <property type="match status" value="1"/>
</dbReference>
<evidence type="ECO:0000256" key="7">
    <source>
        <dbReference type="PIRSR" id="PIRSR625650-4"/>
    </source>
</evidence>
<evidence type="ECO:0000256" key="4">
    <source>
        <dbReference type="PIRSR" id="PIRSR625650-1"/>
    </source>
</evidence>
<comment type="cofactor">
    <cofactor evidence="6">
        <name>FAD</name>
        <dbReference type="ChEBI" id="CHEBI:57692"/>
    </cofactor>
</comment>
<keyword evidence="2" id="KW-0285">Flavoprotein</keyword>
<dbReference type="GO" id="GO:0008609">
    <property type="term" value="F:alkylglycerone-phosphate synthase activity"/>
    <property type="evidence" value="ECO:0007669"/>
    <property type="project" value="InterPro"/>
</dbReference>
<dbReference type="SUPFAM" id="SSF56176">
    <property type="entry name" value="FAD-binding/transporter-associated domain-like"/>
    <property type="match status" value="1"/>
</dbReference>
<reference evidence="9 10" key="1">
    <citation type="submission" date="2019-07" db="EMBL/GenBank/DDBJ databases">
        <title>Whole genome shotgun sequence of Deinococcus cellulosilyticus NBRC 106333.</title>
        <authorList>
            <person name="Hosoyama A."/>
            <person name="Uohara A."/>
            <person name="Ohji S."/>
            <person name="Ichikawa N."/>
        </authorList>
    </citation>
    <scope>NUCLEOTIDE SEQUENCE [LARGE SCALE GENOMIC DNA]</scope>
    <source>
        <strain evidence="9 10">NBRC 106333</strain>
    </source>
</reference>
<protein>
    <submittedName>
        <fullName evidence="9">FAD-binding oxidoreductase</fullName>
    </submittedName>
</protein>
<dbReference type="PANTHER" id="PTHR46568:SF1">
    <property type="entry name" value="ALKYLDIHYDROXYACETONEPHOSPHATE SYNTHASE, PEROXISOMAL"/>
    <property type="match status" value="1"/>
</dbReference>
<evidence type="ECO:0000313" key="9">
    <source>
        <dbReference type="EMBL" id="GEM46380.1"/>
    </source>
</evidence>
<dbReference type="InterPro" id="IPR004113">
    <property type="entry name" value="FAD-bd_oxidored_4_C"/>
</dbReference>
<feature type="binding site" evidence="5">
    <location>
        <position position="387"/>
    </location>
    <ligand>
        <name>substrate</name>
    </ligand>
</feature>
<dbReference type="InterPro" id="IPR006094">
    <property type="entry name" value="Oxid_FAD_bind_N"/>
</dbReference>
<dbReference type="PANTHER" id="PTHR46568">
    <property type="entry name" value="ALKYLDIHYDROXYACETONEPHOSPHATE SYNTHASE, PEROXISOMAL"/>
    <property type="match status" value="1"/>
</dbReference>